<dbReference type="EMBL" id="KL198031">
    <property type="protein sequence ID" value="KDQ15755.1"/>
    <property type="molecule type" value="Genomic_DNA"/>
</dbReference>
<dbReference type="Proteomes" id="UP000027195">
    <property type="component" value="Unassembled WGS sequence"/>
</dbReference>
<proteinExistence type="predicted"/>
<protein>
    <submittedName>
        <fullName evidence="1">Uncharacterized protein</fullName>
    </submittedName>
</protein>
<sequence>MPKYFFAEVFGDRNTKAAPDVMALYDIVYDPRPFPQTRIASCATRASPIQPNVPYTLDVSKPATSPTDAPSRVTSRTLVLNRLENAYAQLAHIPTLLPTPHHLSRFTQMTGSNTHHVWHTDPITSILNNWLSNTSPHSSSSAVKYIVSRARNTHYPLQCYSFPS</sequence>
<evidence type="ECO:0000313" key="1">
    <source>
        <dbReference type="EMBL" id="KDQ15755.1"/>
    </source>
</evidence>
<reference evidence="2" key="1">
    <citation type="journal article" date="2014" name="Proc. Natl. Acad. Sci. U.S.A.">
        <title>Extensive sampling of basidiomycete genomes demonstrates inadequacy of the white-rot/brown-rot paradigm for wood decay fungi.</title>
        <authorList>
            <person name="Riley R."/>
            <person name="Salamov A.A."/>
            <person name="Brown D.W."/>
            <person name="Nagy L.G."/>
            <person name="Floudas D."/>
            <person name="Held B.W."/>
            <person name="Levasseur A."/>
            <person name="Lombard V."/>
            <person name="Morin E."/>
            <person name="Otillar R."/>
            <person name="Lindquist E.A."/>
            <person name="Sun H."/>
            <person name="LaButti K.M."/>
            <person name="Schmutz J."/>
            <person name="Jabbour D."/>
            <person name="Luo H."/>
            <person name="Baker S.E."/>
            <person name="Pisabarro A.G."/>
            <person name="Walton J.D."/>
            <person name="Blanchette R.A."/>
            <person name="Henrissat B."/>
            <person name="Martin F."/>
            <person name="Cullen D."/>
            <person name="Hibbett D.S."/>
            <person name="Grigoriev I.V."/>
        </authorList>
    </citation>
    <scope>NUCLEOTIDE SEQUENCE [LARGE SCALE GENOMIC DNA]</scope>
    <source>
        <strain evidence="2">FD-172 SS1</strain>
    </source>
</reference>
<evidence type="ECO:0000313" key="2">
    <source>
        <dbReference type="Proteomes" id="UP000027195"/>
    </source>
</evidence>
<keyword evidence="2" id="KW-1185">Reference proteome</keyword>
<dbReference type="AlphaFoldDB" id="A0A067MM06"/>
<dbReference type="HOGENOM" id="CLU_1618744_0_0_1"/>
<organism evidence="1 2">
    <name type="scientific">Botryobasidium botryosum (strain FD-172 SS1)</name>
    <dbReference type="NCBI Taxonomy" id="930990"/>
    <lineage>
        <taxon>Eukaryota</taxon>
        <taxon>Fungi</taxon>
        <taxon>Dikarya</taxon>
        <taxon>Basidiomycota</taxon>
        <taxon>Agaricomycotina</taxon>
        <taxon>Agaricomycetes</taxon>
        <taxon>Cantharellales</taxon>
        <taxon>Botryobasidiaceae</taxon>
        <taxon>Botryobasidium</taxon>
    </lineage>
</organism>
<accession>A0A067MM06</accession>
<name>A0A067MM06_BOTB1</name>
<dbReference type="InParanoid" id="A0A067MM06"/>
<gene>
    <name evidence="1" type="ORF">BOTBODRAFT_287265</name>
</gene>